<dbReference type="PANTHER" id="PTHR43384">
    <property type="entry name" value="SEPTUM SITE-DETERMINING PROTEIN MIND HOMOLOG, CHLOROPLASTIC-RELATED"/>
    <property type="match status" value="1"/>
</dbReference>
<name>A0A6H0SE91_9MICC</name>
<dbReference type="GO" id="GO:0005829">
    <property type="term" value="C:cytosol"/>
    <property type="evidence" value="ECO:0007669"/>
    <property type="project" value="TreeGrafter"/>
</dbReference>
<dbReference type="InterPro" id="IPR027417">
    <property type="entry name" value="P-loop_NTPase"/>
</dbReference>
<dbReference type="RefSeq" id="WP_172511132.1">
    <property type="nucleotide sequence ID" value="NZ_CP032549.1"/>
</dbReference>
<dbReference type="GO" id="GO:0051782">
    <property type="term" value="P:negative regulation of cell division"/>
    <property type="evidence" value="ECO:0007669"/>
    <property type="project" value="TreeGrafter"/>
</dbReference>
<dbReference type="PANTHER" id="PTHR43384:SF13">
    <property type="entry name" value="SLR0110 PROTEIN"/>
    <property type="match status" value="1"/>
</dbReference>
<dbReference type="AlphaFoldDB" id="A0A6H0SE91"/>
<dbReference type="GO" id="GO:0005524">
    <property type="term" value="F:ATP binding"/>
    <property type="evidence" value="ECO:0007669"/>
    <property type="project" value="TreeGrafter"/>
</dbReference>
<keyword evidence="2" id="KW-1185">Reference proteome</keyword>
<dbReference type="GO" id="GO:0016887">
    <property type="term" value="F:ATP hydrolysis activity"/>
    <property type="evidence" value="ECO:0007669"/>
    <property type="project" value="TreeGrafter"/>
</dbReference>
<organism evidence="1 2">
    <name type="scientific">Glutamicibacter mishrai</name>
    <dbReference type="NCBI Taxonomy" id="1775880"/>
    <lineage>
        <taxon>Bacteria</taxon>
        <taxon>Bacillati</taxon>
        <taxon>Actinomycetota</taxon>
        <taxon>Actinomycetes</taxon>
        <taxon>Micrococcales</taxon>
        <taxon>Micrococcaceae</taxon>
        <taxon>Glutamicibacter</taxon>
    </lineage>
</organism>
<accession>A0A6H0SE91</accession>
<sequence>MSISVIVLGDQESIVRQIEGYQGELIVTRVCSDIAEAIAACLTAIADVLLVADAEQVPPMEQIDELIGQGTAVVYMLDSYVDINPLPDVLQLPADITMSDLEQRITATVQSLKRPDSLPAKANHDLADPASRNQGKIVCFWSAPGSPGRSTIALNFAVEAAAAGQAVVLLDADTHAASISIQLGLMDESASVAQICRIVDSGSTDIGRLNAACSLVQVGDATIRVGTGIPRSSRWPEVRASALRRATTVFRNHYDLVVLDVAPHIAMDEQLSFDTQAPQRNAVTVEMLRCADEVFMVVKSDSIGIPRALRAIDELEESQVGLQPKIIFNRVSASSSGRTPKRRLIEAWDRFGPMHDVVGFMPNDSAVCSASVLAGSPLLEIAPKSSLRTEIRSLAGIKSTDLPKKRVSRRFSKSA</sequence>
<dbReference type="EMBL" id="CP032549">
    <property type="protein sequence ID" value="QIV85962.1"/>
    <property type="molecule type" value="Genomic_DNA"/>
</dbReference>
<evidence type="ECO:0000313" key="2">
    <source>
        <dbReference type="Proteomes" id="UP000502331"/>
    </source>
</evidence>
<dbReference type="InterPro" id="IPR050625">
    <property type="entry name" value="ParA/MinD_ATPase"/>
</dbReference>
<evidence type="ECO:0000313" key="1">
    <source>
        <dbReference type="EMBL" id="QIV85962.1"/>
    </source>
</evidence>
<reference evidence="1 2" key="1">
    <citation type="submission" date="2018-09" db="EMBL/GenBank/DDBJ databases">
        <title>Glutamicibacter mishrai S5-52T (LMG 29155T = KCTC 39846T).</title>
        <authorList>
            <person name="Das S.K."/>
        </authorList>
    </citation>
    <scope>NUCLEOTIDE SEQUENCE [LARGE SCALE GENOMIC DNA]</scope>
    <source>
        <strain evidence="1 2">S5-52</strain>
    </source>
</reference>
<dbReference type="Gene3D" id="3.40.50.300">
    <property type="entry name" value="P-loop containing nucleotide triphosphate hydrolases"/>
    <property type="match status" value="1"/>
</dbReference>
<dbReference type="GO" id="GO:0009898">
    <property type="term" value="C:cytoplasmic side of plasma membrane"/>
    <property type="evidence" value="ECO:0007669"/>
    <property type="project" value="TreeGrafter"/>
</dbReference>
<dbReference type="Proteomes" id="UP000502331">
    <property type="component" value="Chromosome"/>
</dbReference>
<protein>
    <submittedName>
        <fullName evidence="1">Uncharacterized protein</fullName>
    </submittedName>
</protein>
<dbReference type="SUPFAM" id="SSF52540">
    <property type="entry name" value="P-loop containing nucleoside triphosphate hydrolases"/>
    <property type="match status" value="1"/>
</dbReference>
<proteinExistence type="predicted"/>
<gene>
    <name evidence="1" type="ORF">D3791_01785</name>
</gene>